<dbReference type="AlphaFoldDB" id="A0A6G1SBD2"/>
<reference evidence="5" key="1">
    <citation type="submission" date="2018-10" db="EMBL/GenBank/DDBJ databases">
        <title>Transcriptome assembly of Aceria tosichella (Wheat curl mite) Type 2.</title>
        <authorList>
            <person name="Scully E.D."/>
            <person name="Geib S.M."/>
            <person name="Palmer N.A."/>
            <person name="Gupta A.K."/>
            <person name="Sarath G."/>
            <person name="Tatineni S."/>
        </authorList>
    </citation>
    <scope>NUCLEOTIDE SEQUENCE</scope>
    <source>
        <strain evidence="5">LincolnNE</strain>
    </source>
</reference>
<dbReference type="GO" id="GO:0005737">
    <property type="term" value="C:cytoplasm"/>
    <property type="evidence" value="ECO:0007669"/>
    <property type="project" value="UniProtKB-ARBA"/>
</dbReference>
<dbReference type="SUPFAM" id="SSF50978">
    <property type="entry name" value="WD40 repeat-like"/>
    <property type="match status" value="1"/>
</dbReference>
<dbReference type="GO" id="GO:0006914">
    <property type="term" value="P:autophagy"/>
    <property type="evidence" value="ECO:0007669"/>
    <property type="project" value="UniProtKB-KW"/>
</dbReference>
<dbReference type="PANTHER" id="PTHR11227">
    <property type="entry name" value="WD-REPEAT PROTEIN INTERACTING WITH PHOSPHOINOSIDES WIPI -RELATED"/>
    <property type="match status" value="1"/>
</dbReference>
<keyword evidence="2" id="KW-0677">Repeat</keyword>
<dbReference type="EMBL" id="GGYP01002760">
    <property type="protein sequence ID" value="MDE47531.1"/>
    <property type="molecule type" value="Transcribed_RNA"/>
</dbReference>
<dbReference type="InterPro" id="IPR015943">
    <property type="entry name" value="WD40/YVTN_repeat-like_dom_sf"/>
</dbReference>
<keyword evidence="3" id="KW-0072">Autophagy</keyword>
<comment type="similarity">
    <text evidence="4">Belongs to the WD repeat PROPPIN family.</text>
</comment>
<dbReference type="InterPro" id="IPR048720">
    <property type="entry name" value="PROPPIN"/>
</dbReference>
<proteinExistence type="inferred from homology"/>
<evidence type="ECO:0000313" key="5">
    <source>
        <dbReference type="EMBL" id="MDE47531.1"/>
    </source>
</evidence>
<evidence type="ECO:0000256" key="1">
    <source>
        <dbReference type="ARBA" id="ARBA00022574"/>
    </source>
</evidence>
<dbReference type="InterPro" id="IPR001680">
    <property type="entry name" value="WD40_rpt"/>
</dbReference>
<dbReference type="Gene3D" id="2.130.10.10">
    <property type="entry name" value="YVTN repeat-like/Quinoprotein amine dehydrogenase"/>
    <property type="match status" value="1"/>
</dbReference>
<evidence type="ECO:0000256" key="3">
    <source>
        <dbReference type="ARBA" id="ARBA00023006"/>
    </source>
</evidence>
<evidence type="ECO:0000256" key="4">
    <source>
        <dbReference type="ARBA" id="ARBA00025740"/>
    </source>
</evidence>
<sequence length="353" mass="39437">MNNYSNNANSKISLRLNQEHNLLSYCSDSGCRIYNIEPLHVKLCLDVTKFGTLAICELLHRSNLMALVAGGSRPKFADNTVIIWDNHIKKFVLELTFSTKVLAVKMRTDKLIVAEKDQIHCFTMPNNVKKLFTVSTRNNPNGLFQVSSYVNSERQLLCFPGHRVGSVQILDLTNCQPGASSSPVYVNAHENEIAYLAMNQQSTLLATASQKGTLIRVFDTTSPYRIFQIVELRRGSDVATLYCLNFSHNSEFLCASSDKGTIHIFALKDVHLNKRSTFKKMSFLGNYIESQWALATFTVAAECACVCAFGQGNTVYAACVDGTFTRYSFGLDGQSNRLSFDVFSEMTTVEDEE</sequence>
<gene>
    <name evidence="5" type="primary">wdr45</name>
    <name evidence="5" type="ORF">g.19882</name>
</gene>
<keyword evidence="1" id="KW-0853">WD repeat</keyword>
<name>A0A6G1SBD2_9ACAR</name>
<dbReference type="InterPro" id="IPR036322">
    <property type="entry name" value="WD40_repeat_dom_sf"/>
</dbReference>
<evidence type="ECO:0000256" key="2">
    <source>
        <dbReference type="ARBA" id="ARBA00022737"/>
    </source>
</evidence>
<dbReference type="SMART" id="SM00320">
    <property type="entry name" value="WD40"/>
    <property type="match status" value="3"/>
</dbReference>
<dbReference type="Pfam" id="PF21032">
    <property type="entry name" value="PROPPIN"/>
    <property type="match status" value="1"/>
</dbReference>
<organism evidence="5">
    <name type="scientific">Aceria tosichella</name>
    <name type="common">wheat curl mite</name>
    <dbReference type="NCBI Taxonomy" id="561515"/>
    <lineage>
        <taxon>Eukaryota</taxon>
        <taxon>Metazoa</taxon>
        <taxon>Ecdysozoa</taxon>
        <taxon>Arthropoda</taxon>
        <taxon>Chelicerata</taxon>
        <taxon>Arachnida</taxon>
        <taxon>Acari</taxon>
        <taxon>Acariformes</taxon>
        <taxon>Trombidiformes</taxon>
        <taxon>Prostigmata</taxon>
        <taxon>Eupodina</taxon>
        <taxon>Eriophyoidea</taxon>
        <taxon>Eriophyidae</taxon>
        <taxon>Eriophyinae</taxon>
        <taxon>Aceriini</taxon>
        <taxon>Aceria</taxon>
    </lineage>
</organism>
<accession>A0A6G1SBD2</accession>
<protein>
    <submittedName>
        <fullName evidence="5">WD repeat domain phosphoinositide-interacting protein 4</fullName>
    </submittedName>
</protein>